<proteinExistence type="predicted"/>
<reference evidence="3" key="2">
    <citation type="submission" date="2020-12" db="EMBL/GenBank/DDBJ databases">
        <title>New Spironucleus salmonicida genome in near-complete chromosomes.</title>
        <authorList>
            <person name="Xu F."/>
            <person name="Kurt Z."/>
            <person name="Jimenez-Gonzalez A."/>
            <person name="Astvaldsson A."/>
            <person name="Andersson J.O."/>
            <person name="Svard S.G."/>
        </authorList>
    </citation>
    <scope>NUCLEOTIDE SEQUENCE</scope>
    <source>
        <strain evidence="3">ATCC 50377</strain>
    </source>
</reference>
<dbReference type="EMBL" id="AUWU02000006">
    <property type="protein sequence ID" value="KAH0572190.1"/>
    <property type="molecule type" value="Genomic_DNA"/>
</dbReference>
<gene>
    <name evidence="2" type="ORF">SS50377_12132</name>
    <name evidence="3" type="ORF">SS50377_26399</name>
</gene>
<evidence type="ECO:0000313" key="2">
    <source>
        <dbReference type="EMBL" id="EST47735.1"/>
    </source>
</evidence>
<keyword evidence="1" id="KW-0472">Membrane</keyword>
<keyword evidence="1" id="KW-1133">Transmembrane helix</keyword>
<organism evidence="2">
    <name type="scientific">Spironucleus salmonicida</name>
    <dbReference type="NCBI Taxonomy" id="348837"/>
    <lineage>
        <taxon>Eukaryota</taxon>
        <taxon>Metamonada</taxon>
        <taxon>Diplomonadida</taxon>
        <taxon>Hexamitidae</taxon>
        <taxon>Hexamitinae</taxon>
        <taxon>Spironucleus</taxon>
    </lineage>
</organism>
<protein>
    <submittedName>
        <fullName evidence="2">Uncharacterized protein</fullName>
    </submittedName>
</protein>
<keyword evidence="4" id="KW-1185">Reference proteome</keyword>
<sequence>MEQLNLSIENLLKQFKLHPTIALILFPLLTQQPEEYAVSLKEQVPKFLPETPDYVMDQKIYLQQFADSVEYLSKSNLGNLIDSELKIRKLAAKASLSLMKDDKYKDIISQPEEFLQKIFTEIDLQPEYINGVVQNEVMWNGKPKLEMIDTILAFIGVVLVGVWFLQKYGVIDQLMNIQ</sequence>
<feature type="transmembrane region" description="Helical" evidence="1">
    <location>
        <begin position="147"/>
        <end position="165"/>
    </location>
</feature>
<reference evidence="2 3" key="1">
    <citation type="journal article" date="2014" name="PLoS Genet.">
        <title>The Genome of Spironucleus salmonicida Highlights a Fish Pathogen Adapted to Fluctuating Environments.</title>
        <authorList>
            <person name="Xu F."/>
            <person name="Jerlstrom-Hultqvist J."/>
            <person name="Einarsson E."/>
            <person name="Astvaldsson A."/>
            <person name="Svard S.G."/>
            <person name="Andersson J.O."/>
        </authorList>
    </citation>
    <scope>NUCLEOTIDE SEQUENCE</scope>
    <source>
        <strain evidence="3">ATCC 50377</strain>
    </source>
</reference>
<accession>V6LT33</accession>
<keyword evidence="1" id="KW-0812">Transmembrane</keyword>
<dbReference type="EMBL" id="KI546035">
    <property type="protein sequence ID" value="EST47735.1"/>
    <property type="molecule type" value="Genomic_DNA"/>
</dbReference>
<dbReference type="Proteomes" id="UP000018208">
    <property type="component" value="Unassembled WGS sequence"/>
</dbReference>
<dbReference type="VEuPathDB" id="GiardiaDB:SS50377_26399"/>
<evidence type="ECO:0000313" key="4">
    <source>
        <dbReference type="Proteomes" id="UP000018208"/>
    </source>
</evidence>
<dbReference type="AlphaFoldDB" id="V6LT33"/>
<evidence type="ECO:0000313" key="3">
    <source>
        <dbReference type="EMBL" id="KAH0572190.1"/>
    </source>
</evidence>
<name>V6LT33_9EUKA</name>
<evidence type="ECO:0000256" key="1">
    <source>
        <dbReference type="SAM" id="Phobius"/>
    </source>
</evidence>